<evidence type="ECO:0000313" key="1">
    <source>
        <dbReference type="EMBL" id="USY23608.1"/>
    </source>
</evidence>
<reference evidence="1" key="1">
    <citation type="submission" date="2022-06" db="EMBL/GenBank/DDBJ databases">
        <authorList>
            <person name="Ping M."/>
        </authorList>
    </citation>
    <scope>NUCLEOTIDE SEQUENCE</scope>
    <source>
        <strain evidence="1">JCM11759T</strain>
        <plasmid evidence="1">unnamed1</plasmid>
    </source>
</reference>
<keyword evidence="1" id="KW-0614">Plasmid</keyword>
<evidence type="ECO:0000313" key="2">
    <source>
        <dbReference type="Proteomes" id="UP001055940"/>
    </source>
</evidence>
<gene>
    <name evidence="1" type="ORF">NE857_33810</name>
</gene>
<dbReference type="EMBL" id="CP099838">
    <property type="protein sequence ID" value="USY23608.1"/>
    <property type="molecule type" value="Genomic_DNA"/>
</dbReference>
<protein>
    <submittedName>
        <fullName evidence="1">Uncharacterized protein</fullName>
    </submittedName>
</protein>
<dbReference type="Proteomes" id="UP001055940">
    <property type="component" value="Plasmid unnamed1"/>
</dbReference>
<dbReference type="RefSeq" id="WP_254422262.1">
    <property type="nucleotide sequence ID" value="NZ_BAAAJB010000040.1"/>
</dbReference>
<geneLocation type="plasmid" evidence="1 2">
    <name>unnamed1</name>
</geneLocation>
<organism evidence="1 2">
    <name type="scientific">Nocardiopsis exhalans</name>
    <dbReference type="NCBI Taxonomy" id="163604"/>
    <lineage>
        <taxon>Bacteria</taxon>
        <taxon>Bacillati</taxon>
        <taxon>Actinomycetota</taxon>
        <taxon>Actinomycetes</taxon>
        <taxon>Streptosporangiales</taxon>
        <taxon>Nocardiopsidaceae</taxon>
        <taxon>Nocardiopsis</taxon>
    </lineage>
</organism>
<proteinExistence type="predicted"/>
<name>A0ABY5DJU4_9ACTN</name>
<sequence>MTTTGNTPPQTVDASELRADDTVHTTWGPARVLRDPEPAPEHPALVRLPLIIPGRGRSEWTVRADRQVERAQD</sequence>
<accession>A0ABY5DJU4</accession>
<keyword evidence="2" id="KW-1185">Reference proteome</keyword>